<keyword evidence="2" id="KW-1185">Reference proteome</keyword>
<dbReference type="AlphaFoldDB" id="A0A5E4B3S4"/>
<proteinExistence type="predicted"/>
<organism evidence="1 2">
    <name type="scientific">Marmota monax</name>
    <name type="common">Woodchuck</name>
    <dbReference type="NCBI Taxonomy" id="9995"/>
    <lineage>
        <taxon>Eukaryota</taxon>
        <taxon>Metazoa</taxon>
        <taxon>Chordata</taxon>
        <taxon>Craniata</taxon>
        <taxon>Vertebrata</taxon>
        <taxon>Euteleostomi</taxon>
        <taxon>Mammalia</taxon>
        <taxon>Eutheria</taxon>
        <taxon>Euarchontoglires</taxon>
        <taxon>Glires</taxon>
        <taxon>Rodentia</taxon>
        <taxon>Sciuromorpha</taxon>
        <taxon>Sciuridae</taxon>
        <taxon>Xerinae</taxon>
        <taxon>Marmotini</taxon>
        <taxon>Marmota</taxon>
    </lineage>
</organism>
<protein>
    <recommendedName>
        <fullName evidence="3">Tetratricopeptide repeat protein 5 OB fold domain-containing protein</fullName>
    </recommendedName>
</protein>
<sequence>MLLKAQNAIGELYVEIGNTQEGFKYFQKAWSNLQCLPLSDLKDNWNLMKQKVRVLNNLAKSASEEYLKENHVLEYATEVSKLVDNIPHDQATMKYTEGVLMLVDGNTYLAKMKFQECLRIRRSLFERKTC</sequence>
<name>A0A5E4B3S4_MARMO</name>
<reference evidence="1" key="1">
    <citation type="submission" date="2019-04" db="EMBL/GenBank/DDBJ databases">
        <authorList>
            <person name="Alioto T."/>
            <person name="Alioto T."/>
        </authorList>
    </citation>
    <scope>NUCLEOTIDE SEQUENCE [LARGE SCALE GENOMIC DNA]</scope>
</reference>
<comment type="caution">
    <text evidence="1">The sequence shown here is derived from an EMBL/GenBank/DDBJ whole genome shotgun (WGS) entry which is preliminary data.</text>
</comment>
<accession>A0A5E4B3S4</accession>
<evidence type="ECO:0000313" key="2">
    <source>
        <dbReference type="Proteomes" id="UP000335636"/>
    </source>
</evidence>
<evidence type="ECO:0000313" key="1">
    <source>
        <dbReference type="EMBL" id="VTJ64254.1"/>
    </source>
</evidence>
<dbReference type="Proteomes" id="UP000335636">
    <property type="component" value="Unassembled WGS sequence"/>
</dbReference>
<dbReference type="EMBL" id="CABDUW010000260">
    <property type="protein sequence ID" value="VTJ64254.1"/>
    <property type="molecule type" value="Genomic_DNA"/>
</dbReference>
<gene>
    <name evidence="1" type="ORF">MONAX_5E041999</name>
</gene>
<evidence type="ECO:0008006" key="3">
    <source>
        <dbReference type="Google" id="ProtNLM"/>
    </source>
</evidence>